<name>A0AAE0S0I2_9BIVA</name>
<evidence type="ECO:0000313" key="2">
    <source>
        <dbReference type="EMBL" id="KAK3582920.1"/>
    </source>
</evidence>
<dbReference type="AlphaFoldDB" id="A0AAE0S0I2"/>
<organism evidence="2 3">
    <name type="scientific">Potamilus streckersoni</name>
    <dbReference type="NCBI Taxonomy" id="2493646"/>
    <lineage>
        <taxon>Eukaryota</taxon>
        <taxon>Metazoa</taxon>
        <taxon>Spiralia</taxon>
        <taxon>Lophotrochozoa</taxon>
        <taxon>Mollusca</taxon>
        <taxon>Bivalvia</taxon>
        <taxon>Autobranchia</taxon>
        <taxon>Heteroconchia</taxon>
        <taxon>Palaeoheterodonta</taxon>
        <taxon>Unionida</taxon>
        <taxon>Unionoidea</taxon>
        <taxon>Unionidae</taxon>
        <taxon>Ambleminae</taxon>
        <taxon>Lampsilini</taxon>
        <taxon>Potamilus</taxon>
    </lineage>
</organism>
<dbReference type="Proteomes" id="UP001195483">
    <property type="component" value="Unassembled WGS sequence"/>
</dbReference>
<reference evidence="2" key="1">
    <citation type="journal article" date="2021" name="Genome Biol. Evol.">
        <title>A High-Quality Reference Genome for a Parasitic Bivalve with Doubly Uniparental Inheritance (Bivalvia: Unionida).</title>
        <authorList>
            <person name="Smith C.H."/>
        </authorList>
    </citation>
    <scope>NUCLEOTIDE SEQUENCE</scope>
    <source>
        <strain evidence="2">CHS0354</strain>
    </source>
</reference>
<accession>A0AAE0S0I2</accession>
<feature type="domain" description="Mitochondria-eating protein C-terminal" evidence="1">
    <location>
        <begin position="12"/>
        <end position="108"/>
    </location>
</feature>
<comment type="caution">
    <text evidence="2">The sequence shown here is derived from an EMBL/GenBank/DDBJ whole genome shotgun (WGS) entry which is preliminary data.</text>
</comment>
<evidence type="ECO:0000313" key="3">
    <source>
        <dbReference type="Proteomes" id="UP001195483"/>
    </source>
</evidence>
<gene>
    <name evidence="2" type="ORF">CHS0354_009727</name>
</gene>
<reference evidence="2" key="3">
    <citation type="submission" date="2023-05" db="EMBL/GenBank/DDBJ databases">
        <authorList>
            <person name="Smith C.H."/>
        </authorList>
    </citation>
    <scope>NUCLEOTIDE SEQUENCE</scope>
    <source>
        <strain evidence="2">CHS0354</strain>
        <tissue evidence="2">Mantle</tissue>
    </source>
</reference>
<dbReference type="InterPro" id="IPR031981">
    <property type="entry name" value="MIEAP_C"/>
</dbReference>
<reference evidence="2" key="2">
    <citation type="journal article" date="2021" name="Genome Biol. Evol.">
        <title>Developing a high-quality reference genome for a parasitic bivalve with doubly uniparental inheritance (Bivalvia: Unionida).</title>
        <authorList>
            <person name="Smith C.H."/>
        </authorList>
    </citation>
    <scope>NUCLEOTIDE SEQUENCE</scope>
    <source>
        <strain evidence="2">CHS0354</strain>
        <tissue evidence="2">Mantle</tissue>
    </source>
</reference>
<keyword evidence="3" id="KW-1185">Reference proteome</keyword>
<sequence>MAKDMRKTERSLSEQIYAVIETSQDMPFSALPMTSKYLKRCINLCWEMGVQEKPLHMDSISKLDACVGKSFDKDKFRPYTKSGETVAFVVWPSLYLHEGGPILVKGFAQGCSSDENRKSTLNS</sequence>
<proteinExistence type="predicted"/>
<protein>
    <recommendedName>
        <fullName evidence="1">Mitochondria-eating protein C-terminal domain-containing protein</fullName>
    </recommendedName>
</protein>
<dbReference type="EMBL" id="JAEAOA010000619">
    <property type="protein sequence ID" value="KAK3582920.1"/>
    <property type="molecule type" value="Genomic_DNA"/>
</dbReference>
<evidence type="ECO:0000259" key="1">
    <source>
        <dbReference type="Pfam" id="PF16026"/>
    </source>
</evidence>
<dbReference type="Pfam" id="PF16026">
    <property type="entry name" value="MIEAP"/>
    <property type="match status" value="1"/>
</dbReference>